<keyword evidence="2" id="KW-1185">Reference proteome</keyword>
<reference evidence="1 2" key="1">
    <citation type="journal article" date="2023" name="Nat. Commun.">
        <title>Origin of minicircular mitochondrial genomes in red algae.</title>
        <authorList>
            <person name="Lee Y."/>
            <person name="Cho C.H."/>
            <person name="Lee Y.M."/>
            <person name="Park S.I."/>
            <person name="Yang J.H."/>
            <person name="West J.A."/>
            <person name="Bhattacharya D."/>
            <person name="Yoon H.S."/>
        </authorList>
    </citation>
    <scope>NUCLEOTIDE SEQUENCE [LARGE SCALE GENOMIC DNA]</scope>
    <source>
        <strain evidence="1 2">CCMP1338</strain>
        <tissue evidence="1">Whole cell</tissue>
    </source>
</reference>
<evidence type="ECO:0000313" key="2">
    <source>
        <dbReference type="Proteomes" id="UP001157974"/>
    </source>
</evidence>
<organism evidence="1 2">
    <name type="scientific">Rhodosorus marinus</name>
    <dbReference type="NCBI Taxonomy" id="101924"/>
    <lineage>
        <taxon>Eukaryota</taxon>
        <taxon>Rhodophyta</taxon>
        <taxon>Stylonematophyceae</taxon>
        <taxon>Stylonematales</taxon>
        <taxon>Stylonemataceae</taxon>
        <taxon>Rhodosorus</taxon>
    </lineage>
</organism>
<sequence length="325" mass="36839">MEEEVRARSGATLPWVLVRKILGNLEYYNDLVRAEGVCSEWRDSIRADRGLHRSVVLAPGTLFNKQLESRLKGLDSMVSFSATDLKVTRNSLGRLAPNPVHAISKCTSLSFHRCEFVEYGFVIDATRTVLKQLTINSCSQLKSAFLNIPALDSITLRDMEQLMFVIDAIALRSVVLSHSTLCSAWMNSERNRMLQALFNPVLKPKTVKMLDISWNRMPNPYPDALPDVYEGHREEPLYRFLAAFTNLEQLDISGLEWDTEYRDLSDRSHLDFTFLRRLKRVQATDIDSLKKISLPKGVEYVDVQRSGGGVKPTVLADSADIQIMT</sequence>
<dbReference type="EMBL" id="JAMWBK010000007">
    <property type="protein sequence ID" value="KAJ8903703.1"/>
    <property type="molecule type" value="Genomic_DNA"/>
</dbReference>
<protein>
    <recommendedName>
        <fullName evidence="3">F-box domain-containing protein</fullName>
    </recommendedName>
</protein>
<evidence type="ECO:0008006" key="3">
    <source>
        <dbReference type="Google" id="ProtNLM"/>
    </source>
</evidence>
<dbReference type="Proteomes" id="UP001157974">
    <property type="component" value="Unassembled WGS sequence"/>
</dbReference>
<dbReference type="AlphaFoldDB" id="A0AAV8UQ42"/>
<gene>
    <name evidence="1" type="ORF">NDN08_004804</name>
</gene>
<comment type="caution">
    <text evidence="1">The sequence shown here is derived from an EMBL/GenBank/DDBJ whole genome shotgun (WGS) entry which is preliminary data.</text>
</comment>
<name>A0AAV8UQ42_9RHOD</name>
<accession>A0AAV8UQ42</accession>
<dbReference type="InterPro" id="IPR032675">
    <property type="entry name" value="LRR_dom_sf"/>
</dbReference>
<dbReference type="Gene3D" id="3.80.10.10">
    <property type="entry name" value="Ribonuclease Inhibitor"/>
    <property type="match status" value="1"/>
</dbReference>
<evidence type="ECO:0000313" key="1">
    <source>
        <dbReference type="EMBL" id="KAJ8903703.1"/>
    </source>
</evidence>
<dbReference type="SUPFAM" id="SSF52047">
    <property type="entry name" value="RNI-like"/>
    <property type="match status" value="1"/>
</dbReference>
<proteinExistence type="predicted"/>